<evidence type="ECO:0000313" key="2">
    <source>
        <dbReference type="EMBL" id="MCI70649.1"/>
    </source>
</evidence>
<comment type="caution">
    <text evidence="2">The sequence shown here is derived from an EMBL/GenBank/DDBJ whole genome shotgun (WGS) entry which is preliminary data.</text>
</comment>
<feature type="region of interest" description="Disordered" evidence="1">
    <location>
        <begin position="1"/>
        <end position="23"/>
    </location>
</feature>
<sequence length="41" mass="4428">KPPTLTRVPSGASPPHEHHGSAVTCTKDFKFPTHHNCGPPR</sequence>
<dbReference type="EMBL" id="LXQA010779956">
    <property type="protein sequence ID" value="MCI70649.1"/>
    <property type="molecule type" value="Genomic_DNA"/>
</dbReference>
<accession>A0A392UAU3</accession>
<protein>
    <submittedName>
        <fullName evidence="2">Uncharacterized protein</fullName>
    </submittedName>
</protein>
<dbReference type="AlphaFoldDB" id="A0A392UAU3"/>
<dbReference type="Proteomes" id="UP000265520">
    <property type="component" value="Unassembled WGS sequence"/>
</dbReference>
<evidence type="ECO:0000313" key="3">
    <source>
        <dbReference type="Proteomes" id="UP000265520"/>
    </source>
</evidence>
<feature type="non-terminal residue" evidence="2">
    <location>
        <position position="1"/>
    </location>
</feature>
<name>A0A392UAU3_9FABA</name>
<evidence type="ECO:0000256" key="1">
    <source>
        <dbReference type="SAM" id="MobiDB-lite"/>
    </source>
</evidence>
<reference evidence="2 3" key="1">
    <citation type="journal article" date="2018" name="Front. Plant Sci.">
        <title>Red Clover (Trifolium pratense) and Zigzag Clover (T. medium) - A Picture of Genomic Similarities and Differences.</title>
        <authorList>
            <person name="Dluhosova J."/>
            <person name="Istvanek J."/>
            <person name="Nedelnik J."/>
            <person name="Repkova J."/>
        </authorList>
    </citation>
    <scope>NUCLEOTIDE SEQUENCE [LARGE SCALE GENOMIC DNA]</scope>
    <source>
        <strain evidence="3">cv. 10/8</strain>
        <tissue evidence="2">Leaf</tissue>
    </source>
</reference>
<organism evidence="2 3">
    <name type="scientific">Trifolium medium</name>
    <dbReference type="NCBI Taxonomy" id="97028"/>
    <lineage>
        <taxon>Eukaryota</taxon>
        <taxon>Viridiplantae</taxon>
        <taxon>Streptophyta</taxon>
        <taxon>Embryophyta</taxon>
        <taxon>Tracheophyta</taxon>
        <taxon>Spermatophyta</taxon>
        <taxon>Magnoliopsida</taxon>
        <taxon>eudicotyledons</taxon>
        <taxon>Gunneridae</taxon>
        <taxon>Pentapetalae</taxon>
        <taxon>rosids</taxon>
        <taxon>fabids</taxon>
        <taxon>Fabales</taxon>
        <taxon>Fabaceae</taxon>
        <taxon>Papilionoideae</taxon>
        <taxon>50 kb inversion clade</taxon>
        <taxon>NPAAA clade</taxon>
        <taxon>Hologalegina</taxon>
        <taxon>IRL clade</taxon>
        <taxon>Trifolieae</taxon>
        <taxon>Trifolium</taxon>
    </lineage>
</organism>
<keyword evidence="3" id="KW-1185">Reference proteome</keyword>
<proteinExistence type="predicted"/>